<feature type="domain" description="N-acetyltransferase" evidence="1">
    <location>
        <begin position="1"/>
        <end position="134"/>
    </location>
</feature>
<gene>
    <name evidence="2" type="ORF">Q4610_21390</name>
</gene>
<name>A0ABT8ZSS9_9SPHN</name>
<reference evidence="2" key="1">
    <citation type="submission" date="2023-07" db="EMBL/GenBank/DDBJ databases">
        <title>Bacterial whole genome sequence for Sphingobium sp. HBC34.</title>
        <authorList>
            <person name="Le V."/>
            <person name="Ko S.-R."/>
            <person name="Ahn C.-Y."/>
            <person name="Oh H.-M."/>
        </authorList>
    </citation>
    <scope>NUCLEOTIDE SEQUENCE</scope>
    <source>
        <strain evidence="2">HBC34</strain>
    </source>
</reference>
<dbReference type="Gene3D" id="3.40.630.30">
    <property type="match status" value="1"/>
</dbReference>
<organism evidence="2 3">
    <name type="scientific">Sphingobium cyanobacteriorum</name>
    <dbReference type="NCBI Taxonomy" id="3063954"/>
    <lineage>
        <taxon>Bacteria</taxon>
        <taxon>Pseudomonadati</taxon>
        <taxon>Pseudomonadota</taxon>
        <taxon>Alphaproteobacteria</taxon>
        <taxon>Sphingomonadales</taxon>
        <taxon>Sphingomonadaceae</taxon>
        <taxon>Sphingobium</taxon>
    </lineage>
</organism>
<dbReference type="EC" id="2.3.1.-" evidence="2"/>
<dbReference type="InterPro" id="IPR016181">
    <property type="entry name" value="Acyl_CoA_acyltransferase"/>
</dbReference>
<accession>A0ABT8ZSS9</accession>
<dbReference type="RefSeq" id="WP_304537799.1">
    <property type="nucleotide sequence ID" value="NZ_JAUQOM010000047.1"/>
</dbReference>
<dbReference type="PANTHER" id="PTHR39173:SF1">
    <property type="entry name" value="ACETYLTRANSFERASE"/>
    <property type="match status" value="1"/>
</dbReference>
<keyword evidence="2" id="KW-0012">Acyltransferase</keyword>
<dbReference type="Pfam" id="PF13302">
    <property type="entry name" value="Acetyltransf_3"/>
    <property type="match status" value="1"/>
</dbReference>
<dbReference type="SUPFAM" id="SSF55729">
    <property type="entry name" value="Acyl-CoA N-acyltransferases (Nat)"/>
    <property type="match status" value="1"/>
</dbReference>
<sequence length="136" mass="15084">MAVTLSLQKLAEADPSRGWAPTEFYDIVAAGKVVGSIQLRLGNTDYMRLYGGHVGYKVEPEHRGHGYASKALAALRPIAQHHGFDEIWITVRPDNIASCRTLEKAGASYEETVAVPLDSDLYARGDLHMRRYRLSV</sequence>
<dbReference type="GO" id="GO:0016746">
    <property type="term" value="F:acyltransferase activity"/>
    <property type="evidence" value="ECO:0007669"/>
    <property type="project" value="UniProtKB-KW"/>
</dbReference>
<evidence type="ECO:0000313" key="2">
    <source>
        <dbReference type="EMBL" id="MDO7837590.1"/>
    </source>
</evidence>
<keyword evidence="2" id="KW-0808">Transferase</keyword>
<protein>
    <submittedName>
        <fullName evidence="2">GNAT family N-acetyltransferase</fullName>
        <ecNumber evidence="2">2.3.1.-</ecNumber>
    </submittedName>
</protein>
<evidence type="ECO:0000313" key="3">
    <source>
        <dbReference type="Proteomes" id="UP001176471"/>
    </source>
</evidence>
<dbReference type="EMBL" id="JAUQOM010000047">
    <property type="protein sequence ID" value="MDO7837590.1"/>
    <property type="molecule type" value="Genomic_DNA"/>
</dbReference>
<dbReference type="Proteomes" id="UP001176471">
    <property type="component" value="Unassembled WGS sequence"/>
</dbReference>
<dbReference type="PROSITE" id="PS51186">
    <property type="entry name" value="GNAT"/>
    <property type="match status" value="1"/>
</dbReference>
<dbReference type="InterPro" id="IPR000182">
    <property type="entry name" value="GNAT_dom"/>
</dbReference>
<dbReference type="PANTHER" id="PTHR39173">
    <property type="entry name" value="ACETYLTRANSFERASE"/>
    <property type="match status" value="1"/>
</dbReference>
<comment type="caution">
    <text evidence="2">The sequence shown here is derived from an EMBL/GenBank/DDBJ whole genome shotgun (WGS) entry which is preliminary data.</text>
</comment>
<dbReference type="CDD" id="cd04301">
    <property type="entry name" value="NAT_SF"/>
    <property type="match status" value="1"/>
</dbReference>
<proteinExistence type="predicted"/>
<evidence type="ECO:0000259" key="1">
    <source>
        <dbReference type="PROSITE" id="PS51186"/>
    </source>
</evidence>
<keyword evidence="3" id="KW-1185">Reference proteome</keyword>